<organism evidence="2 3">
    <name type="scientific">Arthrobotrys conoides</name>
    <dbReference type="NCBI Taxonomy" id="74498"/>
    <lineage>
        <taxon>Eukaryota</taxon>
        <taxon>Fungi</taxon>
        <taxon>Dikarya</taxon>
        <taxon>Ascomycota</taxon>
        <taxon>Pezizomycotina</taxon>
        <taxon>Orbiliomycetes</taxon>
        <taxon>Orbiliales</taxon>
        <taxon>Orbiliaceae</taxon>
        <taxon>Arthrobotrys</taxon>
    </lineage>
</organism>
<comment type="caution">
    <text evidence="2">The sequence shown here is derived from an EMBL/GenBank/DDBJ whole genome shotgun (WGS) entry which is preliminary data.</text>
</comment>
<dbReference type="EMBL" id="JAVHJM010000010">
    <property type="protein sequence ID" value="KAK6504257.1"/>
    <property type="molecule type" value="Genomic_DNA"/>
</dbReference>
<feature type="compositionally biased region" description="Basic and acidic residues" evidence="1">
    <location>
        <begin position="17"/>
        <end position="35"/>
    </location>
</feature>
<accession>A0AAN8N556</accession>
<feature type="region of interest" description="Disordered" evidence="1">
    <location>
        <begin position="1"/>
        <end position="74"/>
    </location>
</feature>
<name>A0AAN8N556_9PEZI</name>
<evidence type="ECO:0000313" key="3">
    <source>
        <dbReference type="Proteomes" id="UP001307849"/>
    </source>
</evidence>
<evidence type="ECO:0000313" key="2">
    <source>
        <dbReference type="EMBL" id="KAK6504257.1"/>
    </source>
</evidence>
<feature type="compositionally biased region" description="Polar residues" evidence="1">
    <location>
        <begin position="345"/>
        <end position="358"/>
    </location>
</feature>
<gene>
    <name evidence="2" type="ORF">TWF506_002461</name>
</gene>
<feature type="compositionally biased region" description="Acidic residues" evidence="1">
    <location>
        <begin position="323"/>
        <end position="338"/>
    </location>
</feature>
<feature type="compositionally biased region" description="Polar residues" evidence="1">
    <location>
        <begin position="399"/>
        <end position="413"/>
    </location>
</feature>
<dbReference type="AlphaFoldDB" id="A0AAN8N556"/>
<dbReference type="Proteomes" id="UP001307849">
    <property type="component" value="Unassembled WGS sequence"/>
</dbReference>
<proteinExistence type="predicted"/>
<evidence type="ECO:0000256" key="1">
    <source>
        <dbReference type="SAM" id="MobiDB-lite"/>
    </source>
</evidence>
<sequence length="463" mass="52352">MARDSSRNGLPRSGRSTRTDLTKVQRDVSFEERVQSPEPWRPRRPATPAQPLHQLQSTRPTRPSLQGEMESKGMREATKIGFIPPKRQYICPSKFHGVSTGISIWDNKRKGWDRFGADNIMLFLYKDRVFLEIVLPPKKGESTRSEDKKILLLASLDWRVPEAGSKVYLERGPPRDLTTRTGNEMRPHSILYLEVLTEGSLHSLRERDIPRGAEEHCAKALESLRAIQNKIEEGLDSHPYSTWIRMDLFSKQNTGHSPATIVYSRDSFFIPVRKPSLPCSGGYPFLSADPRETRITIMSETTVAVSNESDEMAEFKDSNDPDYANDTDDTNDTDDADDTGGPSTLQSFATYSGRSNSHQFERPKPTGSNSRKSISPELDLIDFTECPNLMRPTRPGENLKSSVAPNDLGSGNSTKERLIESRLTDVEQQLRLLDEKWKLQMQLSEIKSRKELPAAVEIPHLLD</sequence>
<protein>
    <submittedName>
        <fullName evidence="2">Uncharacterized protein</fullName>
    </submittedName>
</protein>
<feature type="compositionally biased region" description="Polar residues" evidence="1">
    <location>
        <begin position="53"/>
        <end position="64"/>
    </location>
</feature>
<reference evidence="2 3" key="1">
    <citation type="submission" date="2019-10" db="EMBL/GenBank/DDBJ databases">
        <authorList>
            <person name="Palmer J.M."/>
        </authorList>
    </citation>
    <scope>NUCLEOTIDE SEQUENCE [LARGE SCALE GENOMIC DNA]</scope>
    <source>
        <strain evidence="2 3">TWF506</strain>
    </source>
</reference>
<feature type="region of interest" description="Disordered" evidence="1">
    <location>
        <begin position="304"/>
        <end position="416"/>
    </location>
</feature>
<keyword evidence="3" id="KW-1185">Reference proteome</keyword>